<dbReference type="InterPro" id="IPR011042">
    <property type="entry name" value="6-blade_b-propeller_TolB-like"/>
</dbReference>
<feature type="domain" description="EGF-like" evidence="16">
    <location>
        <begin position="676"/>
        <end position="717"/>
    </location>
</feature>
<evidence type="ECO:0000256" key="4">
    <source>
        <dbReference type="ARBA" id="ARBA00022536"/>
    </source>
</evidence>
<keyword evidence="9" id="KW-0130">Cell adhesion</keyword>
<evidence type="ECO:0000256" key="8">
    <source>
        <dbReference type="ARBA" id="ARBA00022869"/>
    </source>
</evidence>
<dbReference type="InterPro" id="IPR009030">
    <property type="entry name" value="Growth_fac_rcpt_cys_sf"/>
</dbReference>
<dbReference type="OrthoDB" id="9990982at2759"/>
<dbReference type="AlphaFoldDB" id="A0A3B4CAB7"/>
<organism evidence="20 21">
    <name type="scientific">Pygocentrus nattereri</name>
    <name type="common">Red-bellied piranha</name>
    <dbReference type="NCBI Taxonomy" id="42514"/>
    <lineage>
        <taxon>Eukaryota</taxon>
        <taxon>Metazoa</taxon>
        <taxon>Chordata</taxon>
        <taxon>Craniata</taxon>
        <taxon>Vertebrata</taxon>
        <taxon>Euteleostomi</taxon>
        <taxon>Actinopterygii</taxon>
        <taxon>Neopterygii</taxon>
        <taxon>Teleostei</taxon>
        <taxon>Ostariophysi</taxon>
        <taxon>Characiformes</taxon>
        <taxon>Characoidei</taxon>
        <taxon>Pygocentrus</taxon>
    </lineage>
</organism>
<dbReference type="STRING" id="42514.ENSPNAP00000007364"/>
<dbReference type="GO" id="GO:0005509">
    <property type="term" value="F:calcium ion binding"/>
    <property type="evidence" value="ECO:0007669"/>
    <property type="project" value="InterPro"/>
</dbReference>
<keyword evidence="2" id="KW-0964">Secreted</keyword>
<dbReference type="InterPro" id="IPR018097">
    <property type="entry name" value="EGF_Ca-bd_CS"/>
</dbReference>
<dbReference type="Pfam" id="PF00058">
    <property type="entry name" value="Ldl_recept_b"/>
    <property type="match status" value="3"/>
</dbReference>
<evidence type="ECO:0000259" key="19">
    <source>
        <dbReference type="PROSITE" id="PS51220"/>
    </source>
</evidence>
<evidence type="ECO:0000256" key="12">
    <source>
        <dbReference type="PROSITE-ProRule" id="PRU00076"/>
    </source>
</evidence>
<dbReference type="GO" id="GO:0060070">
    <property type="term" value="P:canonical Wnt signaling pathway"/>
    <property type="evidence" value="ECO:0007669"/>
    <property type="project" value="TreeGrafter"/>
</dbReference>
<comment type="caution">
    <text evidence="12">Lacks conserved residue(s) required for the propagation of feature annotation.</text>
</comment>
<dbReference type="Proteomes" id="UP001501920">
    <property type="component" value="Chromosome 15"/>
</dbReference>
<dbReference type="SMART" id="SM00179">
    <property type="entry name" value="EGF_CA"/>
    <property type="match status" value="4"/>
</dbReference>
<keyword evidence="11" id="KW-0325">Glycoprotein</keyword>
<dbReference type="CDD" id="cd00255">
    <property type="entry name" value="nidG2"/>
    <property type="match status" value="1"/>
</dbReference>
<dbReference type="GeneTree" id="ENSGT00940000156318"/>
<dbReference type="CDD" id="cd00054">
    <property type="entry name" value="EGF_CA"/>
    <property type="match status" value="2"/>
</dbReference>
<dbReference type="PROSITE" id="PS01186">
    <property type="entry name" value="EGF_2"/>
    <property type="match status" value="4"/>
</dbReference>
<dbReference type="PROSITE" id="PS00484">
    <property type="entry name" value="THYROGLOBULIN_1_1"/>
    <property type="match status" value="1"/>
</dbReference>
<keyword evidence="10 14" id="KW-1015">Disulfide bond</keyword>
<dbReference type="GO" id="GO:0007160">
    <property type="term" value="P:cell-matrix adhesion"/>
    <property type="evidence" value="ECO:0007669"/>
    <property type="project" value="InterPro"/>
</dbReference>
<dbReference type="Pfam" id="PF14670">
    <property type="entry name" value="FXa_inhibition"/>
    <property type="match status" value="1"/>
</dbReference>
<dbReference type="GO" id="GO:0005604">
    <property type="term" value="C:basement membrane"/>
    <property type="evidence" value="ECO:0007669"/>
    <property type="project" value="UniProtKB-SubCell"/>
</dbReference>
<dbReference type="FunFam" id="2.10.25.10:FF:000003">
    <property type="entry name" value="fibrillin-1 isoform X1"/>
    <property type="match status" value="1"/>
</dbReference>
<evidence type="ECO:0000256" key="15">
    <source>
        <dbReference type="SAM" id="SignalP"/>
    </source>
</evidence>
<dbReference type="InterPro" id="IPR049883">
    <property type="entry name" value="NOTCH1_EGF-like"/>
</dbReference>
<dbReference type="Gene3D" id="2.40.155.10">
    <property type="entry name" value="Green fluorescent protein"/>
    <property type="match status" value="1"/>
</dbReference>
<dbReference type="InterPro" id="IPR009017">
    <property type="entry name" value="GFP"/>
</dbReference>
<dbReference type="CDD" id="cd00053">
    <property type="entry name" value="EGF"/>
    <property type="match status" value="1"/>
</dbReference>
<evidence type="ECO:0000256" key="1">
    <source>
        <dbReference type="ARBA" id="ARBA00004302"/>
    </source>
</evidence>
<dbReference type="InterPro" id="IPR003886">
    <property type="entry name" value="NIDO_dom"/>
</dbReference>
<sequence>MAGVPRPCPAVFGVLLVLAVTVNGLSRSDLLDYGVQFGDQLLDSGTDVTQQITLDQLVFFFDENFDKVYVNTNGFLSVAEPPAESEYLGKMPAKFGIIAPFLGDLDTSDGIGKVYFRQDNSPDVLQKITEKITQAFPHEGEVEPTHALIVTWENVIAHGVPERGDDLNKKRSTFQLVLMSTELSTYAILLYPKDDLQYYSTLVEGERKPVEVGFSKGLTQGWFSWRSTQGPYYRVTTDNEDSVRELMLLTNSGRRGVWVYHIGSSTFQSVTPGQVTTVAPEDGAPVQSVTEIPEPTYSEPYFEEYETPDYPPYEAETFSPETPSIEIFTSTTALPESEILSHVEAVPQNAAQPSYTQAGYPLSPRSQQPAQIQPNNPQVVIVEEEEEDLNVNVFSYYETCSTNRHKCSSFAECRDYTSGYCCHCKPGYYGNGKDCVADGKPQRINGKVKGRIFVGSSPTPVEFSNNDLHSYVVANDGRAYVAISTIPASVGPSLQPLSSIGGVIGWAFALEQPGYENGFSVAGGVFTRQTEVTFQPGGEKLTISQEFKGIDEHDHVVVSTHLEGSIPEVPEGATVQIDPYYEIYQYSSNLITSSSTRDYTVTLPDGSTQTLVYLWRQSVSFQSCPHAEGSRSIPPSQQLSVDQVFVMYDSVNQLIRYAMSNKIGSIVDVISDGTPQQNPCYTGRHGCDTNAVCRPGQGNQFTCECAAGFRGDGRTCHDIDECIETPQICGAHAVCNNQPGTFRCECIEGFQFASDGHTCVLDHPINHCERGSHDCDIRERAQCSYTGGSSYICSCLPGFSGDGRSCQDIDECQTDRCNRDAVCYNTQGSFTCQCRPGFHGDGFTCTPESEREKTACEKHRESMLATSSGGYFFFRPRPAVGQYVPICDSYGEYEPTQCHSSAGQCWCVDRNGQEIPGTRTGPGSRPMCLEHSVFPTVFGPTTRPDANLVSPGTNLLFAQSGKIDHIPLDGTNMKKEEAKTVIHVPDQVVIAVAYDCVDKMVYWSDITQPSISRASMQGGQPAAIIIKDLGSPEGIAIDSLSRNLYWTDSILDRIEVSRLDGRHRRVLFDNDLINPRAIVADPANGRLYWADWNRDGPKIETSNMDGTDRIVLVKGDLELPNGLTFDHHSRQLCWADAGTRKVECIDPYTRLRRKIVDGVQYPFAIVSYGRNLYYTDWRRESVVAVDRVAEREVDQFLPQKRSRTYGITTSFPQCPEVNYCSSDNGGCSHLCLPRPGGFTCRCPTLNNGSCVERDQNF</sequence>
<dbReference type="FunFam" id="2.10.25.10:FF:000038">
    <property type="entry name" value="Fibrillin 2"/>
    <property type="match status" value="1"/>
</dbReference>
<dbReference type="SUPFAM" id="SSF57196">
    <property type="entry name" value="EGF/Laminin"/>
    <property type="match status" value="2"/>
</dbReference>
<dbReference type="PROSITE" id="PS00010">
    <property type="entry name" value="ASX_HYDROXYL"/>
    <property type="match status" value="3"/>
</dbReference>
<dbReference type="InterPro" id="IPR001881">
    <property type="entry name" value="EGF-like_Ca-bd_dom"/>
</dbReference>
<dbReference type="Gene3D" id="4.10.800.10">
    <property type="entry name" value="Thyroglobulin type-1"/>
    <property type="match status" value="1"/>
</dbReference>
<dbReference type="InterPro" id="IPR036857">
    <property type="entry name" value="Thyroglobulin_1_sf"/>
</dbReference>
<comment type="subcellular location">
    <subcellularLocation>
        <location evidence="1">Secreted</location>
        <location evidence="1">Extracellular space</location>
        <location evidence="1">Extracellular matrix</location>
        <location evidence="1">Basement membrane</location>
    </subcellularLocation>
</comment>
<keyword evidence="5 15" id="KW-0732">Signal</keyword>
<feature type="domain" description="NIDO" evidence="19">
    <location>
        <begin position="100"/>
        <end position="265"/>
    </location>
</feature>
<dbReference type="InterPro" id="IPR050778">
    <property type="entry name" value="Cueball_EGF_LRP_Nidogen"/>
</dbReference>
<dbReference type="GO" id="GO:0030855">
    <property type="term" value="P:epithelial cell differentiation"/>
    <property type="evidence" value="ECO:0007669"/>
    <property type="project" value="UniProtKB-ARBA"/>
</dbReference>
<name>A0A3B4CAB7_PYGNA</name>
<dbReference type="Ensembl" id="ENSPNAT00000001959.2">
    <property type="protein sequence ID" value="ENSPNAP00000007364.2"/>
    <property type="gene ID" value="ENSPNAG00000002616.2"/>
</dbReference>
<feature type="domain" description="Thyroglobulin type-1" evidence="18">
    <location>
        <begin position="853"/>
        <end position="928"/>
    </location>
</feature>
<dbReference type="Pfam" id="PF00086">
    <property type="entry name" value="Thyroglobulin_1"/>
    <property type="match status" value="1"/>
</dbReference>
<feature type="signal peptide" evidence="15">
    <location>
        <begin position="1"/>
        <end position="24"/>
    </location>
</feature>
<keyword evidence="21" id="KW-1185">Reference proteome</keyword>
<dbReference type="Pfam" id="PF12662">
    <property type="entry name" value="cEGF"/>
    <property type="match status" value="1"/>
</dbReference>
<feature type="disulfide bond" evidence="14">
    <location>
        <begin position="898"/>
        <end position="905"/>
    </location>
</feature>
<evidence type="ECO:0000256" key="14">
    <source>
        <dbReference type="PROSITE-ProRule" id="PRU00500"/>
    </source>
</evidence>
<evidence type="ECO:0000256" key="3">
    <source>
        <dbReference type="ARBA" id="ARBA00022530"/>
    </source>
</evidence>
<dbReference type="SUPFAM" id="SSF57610">
    <property type="entry name" value="Thyroglobulin type-1 domain"/>
    <property type="match status" value="1"/>
</dbReference>
<dbReference type="PROSITE" id="PS51220">
    <property type="entry name" value="NIDO"/>
    <property type="match status" value="1"/>
</dbReference>
<reference evidence="20" key="3">
    <citation type="submission" date="2025-09" db="UniProtKB">
        <authorList>
            <consortium name="Ensembl"/>
        </authorList>
    </citation>
    <scope>IDENTIFICATION</scope>
</reference>
<dbReference type="GO" id="GO:0042813">
    <property type="term" value="F:Wnt receptor activity"/>
    <property type="evidence" value="ECO:0007669"/>
    <property type="project" value="TreeGrafter"/>
</dbReference>
<evidence type="ECO:0000256" key="11">
    <source>
        <dbReference type="ARBA" id="ARBA00023180"/>
    </source>
</evidence>
<feature type="repeat" description="LDL-receptor class B" evidence="13">
    <location>
        <begin position="999"/>
        <end position="1041"/>
    </location>
</feature>
<keyword evidence="6" id="KW-0677">Repeat</keyword>
<dbReference type="Gene3D" id="2.10.25.10">
    <property type="entry name" value="Laminin"/>
    <property type="match status" value="5"/>
</dbReference>
<keyword evidence="7" id="KW-0106">Calcium</keyword>
<dbReference type="GO" id="GO:0005886">
    <property type="term" value="C:plasma membrane"/>
    <property type="evidence" value="ECO:0007669"/>
    <property type="project" value="TreeGrafter"/>
</dbReference>
<dbReference type="PANTHER" id="PTHR46513:SF6">
    <property type="entry name" value="NIDOGEN-1"/>
    <property type="match status" value="1"/>
</dbReference>
<dbReference type="PROSITE" id="PS51120">
    <property type="entry name" value="LDLRB"/>
    <property type="match status" value="3"/>
</dbReference>
<evidence type="ECO:0000256" key="13">
    <source>
        <dbReference type="PROSITE-ProRule" id="PRU00461"/>
    </source>
</evidence>
<dbReference type="InterPro" id="IPR000716">
    <property type="entry name" value="Thyroglobulin_1"/>
</dbReference>
<proteinExistence type="predicted"/>
<dbReference type="SMART" id="SM00135">
    <property type="entry name" value="LY"/>
    <property type="match status" value="5"/>
</dbReference>
<dbReference type="InterPro" id="IPR000152">
    <property type="entry name" value="EGF-type_Asp/Asn_hydroxyl_site"/>
</dbReference>
<dbReference type="FunFam" id="2.120.10.30:FF:000241">
    <property type="entry name" value="Low-density lipoprotein receptor-related protein 6"/>
    <property type="match status" value="1"/>
</dbReference>
<evidence type="ECO:0000259" key="18">
    <source>
        <dbReference type="PROSITE" id="PS51162"/>
    </source>
</evidence>
<feature type="repeat" description="LDL-receptor class B" evidence="13">
    <location>
        <begin position="1042"/>
        <end position="1084"/>
    </location>
</feature>
<dbReference type="InterPro" id="IPR026823">
    <property type="entry name" value="cEGF"/>
</dbReference>
<accession>A0A3B4CAB7</accession>
<dbReference type="SMART" id="SM00539">
    <property type="entry name" value="NIDO"/>
    <property type="match status" value="1"/>
</dbReference>
<dbReference type="SUPFAM" id="SSF57184">
    <property type="entry name" value="Growth factor receptor domain"/>
    <property type="match status" value="1"/>
</dbReference>
<evidence type="ECO:0000256" key="7">
    <source>
        <dbReference type="ARBA" id="ARBA00022837"/>
    </source>
</evidence>
<dbReference type="PROSITE" id="PS01187">
    <property type="entry name" value="EGF_CA"/>
    <property type="match status" value="1"/>
</dbReference>
<dbReference type="GO" id="GO:0017147">
    <property type="term" value="F:Wnt-protein binding"/>
    <property type="evidence" value="ECO:0007669"/>
    <property type="project" value="TreeGrafter"/>
</dbReference>
<feature type="chain" id="PRO_5043803286" description="Nidogen 1b" evidence="15">
    <location>
        <begin position="25"/>
        <end position="1257"/>
    </location>
</feature>
<evidence type="ECO:0000256" key="5">
    <source>
        <dbReference type="ARBA" id="ARBA00022729"/>
    </source>
</evidence>
<keyword evidence="4 12" id="KW-0245">EGF-like domain</keyword>
<feature type="domain" description="Nidogen G2 beta-barrel" evidence="17">
    <location>
        <begin position="440"/>
        <end position="673"/>
    </location>
</feature>
<dbReference type="PANTHER" id="PTHR46513">
    <property type="entry name" value="VITELLOGENIN RECEPTOR-LIKE PROTEIN-RELATED-RELATED"/>
    <property type="match status" value="1"/>
</dbReference>
<evidence type="ECO:0008006" key="22">
    <source>
        <dbReference type="Google" id="ProtNLM"/>
    </source>
</evidence>
<dbReference type="CDD" id="cd00191">
    <property type="entry name" value="TY"/>
    <property type="match status" value="1"/>
</dbReference>
<keyword evidence="3" id="KW-0272">Extracellular matrix</keyword>
<reference evidence="20 21" key="1">
    <citation type="submission" date="2020-10" db="EMBL/GenBank/DDBJ databases">
        <title>Pygocentrus nattereri (red-bellied piranha) genome, fPygNat1, primary haplotype.</title>
        <authorList>
            <person name="Myers G."/>
            <person name="Meyer A."/>
            <person name="Karagic N."/>
            <person name="Pippel M."/>
            <person name="Winkler S."/>
            <person name="Tracey A."/>
            <person name="Wood J."/>
            <person name="Formenti G."/>
            <person name="Howe K."/>
            <person name="Fedrigo O."/>
            <person name="Jarvis E.D."/>
        </authorList>
    </citation>
    <scope>NUCLEOTIDE SEQUENCE [LARGE SCALE GENOMIC DNA]</scope>
</reference>
<evidence type="ECO:0000256" key="6">
    <source>
        <dbReference type="ARBA" id="ARBA00022737"/>
    </source>
</evidence>
<dbReference type="SUPFAM" id="SSF63825">
    <property type="entry name" value="YWTD domain"/>
    <property type="match status" value="1"/>
</dbReference>
<dbReference type="PROSITE" id="PS50993">
    <property type="entry name" value="NIDOGEN_G2"/>
    <property type="match status" value="1"/>
</dbReference>
<dbReference type="PROSITE" id="PS51162">
    <property type="entry name" value="THYROGLOBULIN_1_2"/>
    <property type="match status" value="1"/>
</dbReference>
<evidence type="ECO:0000259" key="16">
    <source>
        <dbReference type="PROSITE" id="PS50026"/>
    </source>
</evidence>
<dbReference type="InterPro" id="IPR000033">
    <property type="entry name" value="LDLR_classB_rpt"/>
</dbReference>
<dbReference type="Pfam" id="PF07645">
    <property type="entry name" value="EGF_CA"/>
    <property type="match status" value="1"/>
</dbReference>
<reference evidence="20" key="2">
    <citation type="submission" date="2025-08" db="UniProtKB">
        <authorList>
            <consortium name="Ensembl"/>
        </authorList>
    </citation>
    <scope>IDENTIFICATION</scope>
</reference>
<dbReference type="OMA" id="XLGSPEG"/>
<dbReference type="InterPro" id="IPR006605">
    <property type="entry name" value="G2_nidogen/fibulin_G2F"/>
</dbReference>
<feature type="repeat" description="LDL-receptor class B" evidence="13">
    <location>
        <begin position="1085"/>
        <end position="1129"/>
    </location>
</feature>
<dbReference type="InterPro" id="IPR024731">
    <property type="entry name" value="NELL2-like_EGF"/>
</dbReference>
<evidence type="ECO:0000256" key="2">
    <source>
        <dbReference type="ARBA" id="ARBA00022525"/>
    </source>
</evidence>
<protein>
    <recommendedName>
        <fullName evidence="22">Nidogen 1b</fullName>
    </recommendedName>
</protein>
<feature type="domain" description="EGF-like" evidence="16">
    <location>
        <begin position="808"/>
        <end position="844"/>
    </location>
</feature>
<keyword evidence="8" id="KW-0084">Basement membrane</keyword>
<evidence type="ECO:0000313" key="20">
    <source>
        <dbReference type="Ensembl" id="ENSPNAP00000007364.2"/>
    </source>
</evidence>
<dbReference type="SUPFAM" id="SSF54511">
    <property type="entry name" value="GFP-like"/>
    <property type="match status" value="1"/>
</dbReference>
<feature type="domain" description="EGF-like" evidence="16">
    <location>
        <begin position="764"/>
        <end position="807"/>
    </location>
</feature>
<dbReference type="SMART" id="SM00682">
    <property type="entry name" value="G2F"/>
    <property type="match status" value="1"/>
</dbReference>
<dbReference type="SMART" id="SM00211">
    <property type="entry name" value="TY"/>
    <property type="match status" value="1"/>
</dbReference>
<evidence type="ECO:0000256" key="9">
    <source>
        <dbReference type="ARBA" id="ARBA00022889"/>
    </source>
</evidence>
<dbReference type="InterPro" id="IPR000742">
    <property type="entry name" value="EGF"/>
</dbReference>
<feature type="domain" description="EGF-like" evidence="16">
    <location>
        <begin position="718"/>
        <end position="760"/>
    </location>
</feature>
<evidence type="ECO:0000313" key="21">
    <source>
        <dbReference type="Proteomes" id="UP001501920"/>
    </source>
</evidence>
<dbReference type="Pfam" id="PF07474">
    <property type="entry name" value="G2F"/>
    <property type="match status" value="1"/>
</dbReference>
<dbReference type="PROSITE" id="PS50026">
    <property type="entry name" value="EGF_3"/>
    <property type="match status" value="4"/>
</dbReference>
<dbReference type="SMART" id="SM00181">
    <property type="entry name" value="EGF"/>
    <property type="match status" value="6"/>
</dbReference>
<dbReference type="Pfam" id="PF06119">
    <property type="entry name" value="NIDO"/>
    <property type="match status" value="1"/>
</dbReference>
<dbReference type="Gene3D" id="2.120.10.30">
    <property type="entry name" value="TolB, C-terminal domain"/>
    <property type="match status" value="1"/>
</dbReference>
<dbReference type="Pfam" id="PF12947">
    <property type="entry name" value="EGF_3"/>
    <property type="match status" value="2"/>
</dbReference>
<evidence type="ECO:0000256" key="10">
    <source>
        <dbReference type="ARBA" id="ARBA00023157"/>
    </source>
</evidence>
<evidence type="ECO:0000259" key="17">
    <source>
        <dbReference type="PROSITE" id="PS50993"/>
    </source>
</evidence>
<dbReference type="FunFam" id="2.10.25.10:FF:000281">
    <property type="entry name" value="Nidogen 1"/>
    <property type="match status" value="1"/>
</dbReference>